<accession>A0A934VM79</accession>
<keyword evidence="2" id="KW-1185">Reference proteome</keyword>
<dbReference type="RefSeq" id="WP_200391109.1">
    <property type="nucleotide sequence ID" value="NZ_JAENIO010000011.1"/>
</dbReference>
<dbReference type="AlphaFoldDB" id="A0A934VM79"/>
<proteinExistence type="predicted"/>
<comment type="caution">
    <text evidence="1">The sequence shown here is derived from an EMBL/GenBank/DDBJ whole genome shotgun (WGS) entry which is preliminary data.</text>
</comment>
<reference evidence="1" key="1">
    <citation type="submission" date="2021-01" db="EMBL/GenBank/DDBJ databases">
        <title>Modified the classification status of verrucomicrobia.</title>
        <authorList>
            <person name="Feng X."/>
        </authorList>
    </citation>
    <scope>NUCLEOTIDE SEQUENCE</scope>
    <source>
        <strain evidence="1">KCTC 12986</strain>
    </source>
</reference>
<name>A0A934VM79_9BACT</name>
<dbReference type="SUPFAM" id="SSF53448">
    <property type="entry name" value="Nucleotide-diphospho-sugar transferases"/>
    <property type="match status" value="1"/>
</dbReference>
<dbReference type="EMBL" id="JAENIO010000011">
    <property type="protein sequence ID" value="MBK1833675.1"/>
    <property type="molecule type" value="Genomic_DNA"/>
</dbReference>
<dbReference type="InterPro" id="IPR029044">
    <property type="entry name" value="Nucleotide-diphossugar_trans"/>
</dbReference>
<evidence type="ECO:0000313" key="2">
    <source>
        <dbReference type="Proteomes" id="UP000604083"/>
    </source>
</evidence>
<gene>
    <name evidence="1" type="ORF">JIN78_06330</name>
</gene>
<evidence type="ECO:0000313" key="1">
    <source>
        <dbReference type="EMBL" id="MBK1833675.1"/>
    </source>
</evidence>
<organism evidence="1 2">
    <name type="scientific">Roseibacillus ishigakijimensis</name>
    <dbReference type="NCBI Taxonomy" id="454146"/>
    <lineage>
        <taxon>Bacteria</taxon>
        <taxon>Pseudomonadati</taxon>
        <taxon>Verrucomicrobiota</taxon>
        <taxon>Verrucomicrobiia</taxon>
        <taxon>Verrucomicrobiales</taxon>
        <taxon>Verrucomicrobiaceae</taxon>
        <taxon>Roseibacillus</taxon>
    </lineage>
</organism>
<protein>
    <submittedName>
        <fullName evidence="1">Uncharacterized protein</fullName>
    </submittedName>
</protein>
<dbReference type="Proteomes" id="UP000604083">
    <property type="component" value="Unassembled WGS sequence"/>
</dbReference>
<sequence length="301" mass="35157">MPSPSASPPTLPTIGFGVTSWRSPETLGATLDSYRQANFAAYFDEHLLHILDASEEDREVLSAFDFRHREGKNQGIAESMRTIAQSLSTDLVLLLENDCPLIEPEPVLRERLELVRRAFADDQVDIFRLRHRWQVGEMFALRKHLSCHPVAEVHPSFAQPDLLAQYPPSPLRRFLKPRHARQLRGRAVYVERHPEQRFPDVFTKMADEPDEWFVTDSRSLNWTNQSVVVRRDFFLETLMRYVDEHPSKRTSNGFQSPERPLNSAWWREQRFRIGVGTGLFTHERRDGSWRRNHPKFQENAS</sequence>